<evidence type="ECO:0000313" key="9">
    <source>
        <dbReference type="Proteomes" id="UP000183107"/>
    </source>
</evidence>
<keyword evidence="2 4" id="KW-0456">Lyase</keyword>
<dbReference type="GO" id="GO:0042834">
    <property type="term" value="F:peptidoglycan binding"/>
    <property type="evidence" value="ECO:0007669"/>
    <property type="project" value="InterPro"/>
</dbReference>
<evidence type="ECO:0000256" key="3">
    <source>
        <dbReference type="ARBA" id="ARBA00023316"/>
    </source>
</evidence>
<dbReference type="Gene3D" id="2.40.40.10">
    <property type="entry name" value="RlpA-like domain"/>
    <property type="match status" value="1"/>
</dbReference>
<keyword evidence="1" id="KW-0732">Signal</keyword>
<dbReference type="Pfam" id="PF03330">
    <property type="entry name" value="DPBB_1"/>
    <property type="match status" value="1"/>
</dbReference>
<keyword evidence="8" id="KW-0449">Lipoprotein</keyword>
<keyword evidence="9" id="KW-1185">Reference proteome</keyword>
<dbReference type="Proteomes" id="UP000183107">
    <property type="component" value="Unassembled WGS sequence"/>
</dbReference>
<evidence type="ECO:0000256" key="2">
    <source>
        <dbReference type="ARBA" id="ARBA00023239"/>
    </source>
</evidence>
<proteinExistence type="inferred from homology"/>
<evidence type="ECO:0000256" key="6">
    <source>
        <dbReference type="SAM" id="Phobius"/>
    </source>
</evidence>
<dbReference type="PANTHER" id="PTHR34183:SF1">
    <property type="entry name" value="ENDOLYTIC PEPTIDOGLYCAN TRANSGLYCOSYLASE RLPA"/>
    <property type="match status" value="1"/>
</dbReference>
<dbReference type="HAMAP" id="MF_02071">
    <property type="entry name" value="RlpA"/>
    <property type="match status" value="1"/>
</dbReference>
<dbReference type="NCBIfam" id="TIGR00413">
    <property type="entry name" value="rlpA"/>
    <property type="match status" value="1"/>
</dbReference>
<dbReference type="CDD" id="cd22268">
    <property type="entry name" value="DPBB_RlpA-like"/>
    <property type="match status" value="1"/>
</dbReference>
<dbReference type="SUPFAM" id="SSF110997">
    <property type="entry name" value="Sporulation related repeat"/>
    <property type="match status" value="1"/>
</dbReference>
<sequence length="372" mass="39159">MRNADSGLEHTSNPLSAFGRRTAWIVAVGALVALAGCGTFLKQDKRGKTPSITSIFSGAKKGGGYYLDDGPGDKPPADLASIPDAVPRDEPLRPANMRPYAALGKWYTPMTGLESYRERGIASWYGRRYHGQKTASGEVYDMYGMTAAHTTLPIPSYARVTNIRSGKSVVVRVNDRGPFLSNRLIDLSYTAAYKLDVLGGGSAWVEVETILPGAGPTLQVATAPGRASNSAGSPVPTLIAIPASTREAGSQSLSLAANSQKGEITPDLFEVDSAQAPSAALPVPASAGADVRADADAGGIYLQLGAFRAYDNADNFIARMRAALPSIRTLGIVTKDGLFKVHAGPYSDHAVARQAADKIAQALSIKPLFLVR</sequence>
<dbReference type="InterPro" id="IPR034718">
    <property type="entry name" value="RlpA"/>
</dbReference>
<dbReference type="GO" id="GO:0071555">
    <property type="term" value="P:cell wall organization"/>
    <property type="evidence" value="ECO:0007669"/>
    <property type="project" value="UniProtKB-KW"/>
</dbReference>
<dbReference type="SUPFAM" id="SSF50685">
    <property type="entry name" value="Barwin-like endoglucanases"/>
    <property type="match status" value="1"/>
</dbReference>
<keyword evidence="6" id="KW-0812">Transmembrane</keyword>
<dbReference type="EMBL" id="FOVJ01000002">
    <property type="protein sequence ID" value="SFN66201.1"/>
    <property type="molecule type" value="Genomic_DNA"/>
</dbReference>
<dbReference type="Gene3D" id="3.30.70.1070">
    <property type="entry name" value="Sporulation related repeat"/>
    <property type="match status" value="1"/>
</dbReference>
<reference evidence="9" key="1">
    <citation type="submission" date="2016-10" db="EMBL/GenBank/DDBJ databases">
        <authorList>
            <person name="Varghese N."/>
        </authorList>
    </citation>
    <scope>NUCLEOTIDE SEQUENCE [LARGE SCALE GENOMIC DNA]</scope>
    <source>
        <strain evidence="9">Nsp8</strain>
    </source>
</reference>
<dbReference type="InterPro" id="IPR009009">
    <property type="entry name" value="RlpA-like_DPBB"/>
</dbReference>
<evidence type="ECO:0000256" key="5">
    <source>
        <dbReference type="RuleBase" id="RU003495"/>
    </source>
</evidence>
<comment type="similarity">
    <text evidence="4 5">Belongs to the RlpA family.</text>
</comment>
<feature type="domain" description="SPOR" evidence="7">
    <location>
        <begin position="294"/>
        <end position="372"/>
    </location>
</feature>
<dbReference type="InterPro" id="IPR007730">
    <property type="entry name" value="SPOR-like_dom"/>
</dbReference>
<keyword evidence="3 4" id="KW-0961">Cell wall biogenesis/degradation</keyword>
<dbReference type="InterPro" id="IPR036680">
    <property type="entry name" value="SPOR-like_sf"/>
</dbReference>
<comment type="function">
    <text evidence="4">Lytic transglycosylase with a strong preference for naked glycan strands that lack stem peptides.</text>
</comment>
<dbReference type="PROSITE" id="PS51724">
    <property type="entry name" value="SPOR"/>
    <property type="match status" value="1"/>
</dbReference>
<organism evidence="8 9">
    <name type="scientific">Nitrosospira briensis</name>
    <dbReference type="NCBI Taxonomy" id="35799"/>
    <lineage>
        <taxon>Bacteria</taxon>
        <taxon>Pseudomonadati</taxon>
        <taxon>Pseudomonadota</taxon>
        <taxon>Betaproteobacteria</taxon>
        <taxon>Nitrosomonadales</taxon>
        <taxon>Nitrosomonadaceae</taxon>
        <taxon>Nitrosospira</taxon>
    </lineage>
</organism>
<keyword evidence="6" id="KW-0472">Membrane</keyword>
<accession>A0A1I5AUW3</accession>
<dbReference type="GO" id="GO:0008932">
    <property type="term" value="F:lytic endotransglycosylase activity"/>
    <property type="evidence" value="ECO:0007669"/>
    <property type="project" value="UniProtKB-UniRule"/>
</dbReference>
<dbReference type="GO" id="GO:0000270">
    <property type="term" value="P:peptidoglycan metabolic process"/>
    <property type="evidence" value="ECO:0007669"/>
    <property type="project" value="UniProtKB-UniRule"/>
</dbReference>
<evidence type="ECO:0000256" key="4">
    <source>
        <dbReference type="HAMAP-Rule" id="MF_02071"/>
    </source>
</evidence>
<evidence type="ECO:0000256" key="1">
    <source>
        <dbReference type="ARBA" id="ARBA00022729"/>
    </source>
</evidence>
<dbReference type="AlphaFoldDB" id="A0A1I5AUW3"/>
<keyword evidence="6" id="KW-1133">Transmembrane helix</keyword>
<dbReference type="PANTHER" id="PTHR34183">
    <property type="entry name" value="ENDOLYTIC PEPTIDOGLYCAN TRANSGLYCOSYLASE RLPA"/>
    <property type="match status" value="1"/>
</dbReference>
<dbReference type="InterPro" id="IPR012997">
    <property type="entry name" value="RplA"/>
</dbReference>
<protein>
    <recommendedName>
        <fullName evidence="4">Endolytic peptidoglycan transglycosylase RlpA</fullName>
        <ecNumber evidence="4">4.2.2.-</ecNumber>
    </recommendedName>
</protein>
<dbReference type="InterPro" id="IPR036908">
    <property type="entry name" value="RlpA-like_sf"/>
</dbReference>
<evidence type="ECO:0000313" key="8">
    <source>
        <dbReference type="EMBL" id="SFN66201.1"/>
    </source>
</evidence>
<gene>
    <name evidence="4" type="primary">rlpA</name>
    <name evidence="8" type="ORF">SAMN05216386_1543</name>
</gene>
<dbReference type="EC" id="4.2.2.-" evidence="4"/>
<name>A0A1I5AUW3_9PROT</name>
<dbReference type="Pfam" id="PF05036">
    <property type="entry name" value="SPOR"/>
    <property type="match status" value="1"/>
</dbReference>
<evidence type="ECO:0000259" key="7">
    <source>
        <dbReference type="PROSITE" id="PS51724"/>
    </source>
</evidence>
<feature type="transmembrane region" description="Helical" evidence="6">
    <location>
        <begin position="22"/>
        <end position="41"/>
    </location>
</feature>